<evidence type="ECO:0000313" key="5">
    <source>
        <dbReference type="EMBL" id="ACY20377.1"/>
    </source>
</evidence>
<evidence type="ECO:0000259" key="3">
    <source>
        <dbReference type="Pfam" id="PF00534"/>
    </source>
</evidence>
<dbReference type="InterPro" id="IPR029044">
    <property type="entry name" value="Nucleotide-diphossugar_trans"/>
</dbReference>
<dbReference type="OrthoDB" id="9771846at2"/>
<dbReference type="Proteomes" id="UP000001219">
    <property type="component" value="Chromosome"/>
</dbReference>
<dbReference type="PANTHER" id="PTHR12526">
    <property type="entry name" value="GLYCOSYLTRANSFERASE"/>
    <property type="match status" value="1"/>
</dbReference>
<feature type="domain" description="Glycosyl transferase family 1" evidence="3">
    <location>
        <begin position="480"/>
        <end position="625"/>
    </location>
</feature>
<dbReference type="GO" id="GO:0016757">
    <property type="term" value="F:glycosyltransferase activity"/>
    <property type="evidence" value="ECO:0007669"/>
    <property type="project" value="UniProtKB-KW"/>
</dbReference>
<keyword evidence="6" id="KW-1185">Reference proteome</keyword>
<dbReference type="SUPFAM" id="SSF53756">
    <property type="entry name" value="UDP-Glycosyltransferase/glycogen phosphorylase"/>
    <property type="match status" value="1"/>
</dbReference>
<dbReference type="InterPro" id="IPR001296">
    <property type="entry name" value="Glyco_trans_1"/>
</dbReference>
<dbReference type="SUPFAM" id="SSF53448">
    <property type="entry name" value="Nucleotide-diphospho-sugar transferases"/>
    <property type="match status" value="1"/>
</dbReference>
<gene>
    <name evidence="5" type="ordered locus">Gbro_1068</name>
</gene>
<evidence type="ECO:0000313" key="6">
    <source>
        <dbReference type="Proteomes" id="UP000001219"/>
    </source>
</evidence>
<evidence type="ECO:0000259" key="4">
    <source>
        <dbReference type="Pfam" id="PF13439"/>
    </source>
</evidence>
<dbReference type="EMBL" id="CP001802">
    <property type="protein sequence ID" value="ACY20377.1"/>
    <property type="molecule type" value="Genomic_DNA"/>
</dbReference>
<keyword evidence="1" id="KW-0328">Glycosyltransferase</keyword>
<dbReference type="AlphaFoldDB" id="D0L4F3"/>
<dbReference type="Gene3D" id="3.90.550.10">
    <property type="entry name" value="Spore Coat Polysaccharide Biosynthesis Protein SpsA, Chain A"/>
    <property type="match status" value="1"/>
</dbReference>
<dbReference type="STRING" id="526226.Gbro_1068"/>
<dbReference type="HOGENOM" id="CLU_432017_0_0_11"/>
<dbReference type="InterPro" id="IPR028098">
    <property type="entry name" value="Glyco_trans_4-like_N"/>
</dbReference>
<dbReference type="KEGG" id="gbr:Gbro_1068"/>
<reference evidence="6" key="1">
    <citation type="submission" date="2009-10" db="EMBL/GenBank/DDBJ databases">
        <title>The complete chromosome of Gordonia bronchialis DSM 43247.</title>
        <authorList>
            <consortium name="US DOE Joint Genome Institute (JGI-PGF)"/>
            <person name="Lucas S."/>
            <person name="Copeland A."/>
            <person name="Lapidus A."/>
            <person name="Glavina del Rio T."/>
            <person name="Dalin E."/>
            <person name="Tice H."/>
            <person name="Bruce D."/>
            <person name="Goodwin L."/>
            <person name="Pitluck S."/>
            <person name="Kyrpides N."/>
            <person name="Mavromatis K."/>
            <person name="Ivanova N."/>
            <person name="Ovchinnikova G."/>
            <person name="Saunders E."/>
            <person name="Brettin T."/>
            <person name="Detter J.C."/>
            <person name="Han C."/>
            <person name="Larimer F."/>
            <person name="Land M."/>
            <person name="Hauser L."/>
            <person name="Markowitz V."/>
            <person name="Cheng J.-F."/>
            <person name="Hugenholtz P."/>
            <person name="Woyke T."/>
            <person name="Wu D."/>
            <person name="Jando M."/>
            <person name="Schneider S."/>
            <person name="Goeker M."/>
            <person name="Klenk H.-P."/>
            <person name="Eisen J.A."/>
        </authorList>
    </citation>
    <scope>NUCLEOTIDE SEQUENCE [LARGE SCALE GENOMIC DNA]</scope>
    <source>
        <strain evidence="6">ATCC 25592 / DSM 43247 / BCRC 13721 / JCM 3198 / KCTC 3076 / NBRC 16047 / NCTC 10667</strain>
    </source>
</reference>
<sequence>MTGTEPAGAQRDFEVLIVAYRGVDDLAAAITSVRKHLDDITIRVWDNSGPEHPAVAEFSASHPDIDWHLGSSNIGFAAAVNKLAALSSCPYLLLLNPDATLLGPLERTRELIGSDRVAAVAPLITDPHGGDSPADTRPWDVAHRRAGVVRALVDYAWYSPRLRSTPFSSLYPSAPTEVSGYLTGACLMISRAAWNEVGSFDEEFFLYGEEADWQRRARQAGWRLLLANEPGVSHHGHGTVSDDPRAGLRSTDLLRTGIARNLDRAATVHHGDVYLAGTSVLDRVQRSRRRDRARLSAISATGKPAVIFTVNRLGYGGAERHHVILGSELVRRGYPVTIVCMQRFGPLVAEIGHDIRVVRQPWWAPMVDLPDPPGDPRGGVRAILISGDTNTETGFGTLWRAGHRDRRWLAASHSCPTDDGPTYSALLARAMSRADSFVALSPAHWTELDRFLPAGVKHVIAPNGVVSAAQVQQTPPARVRDHGTIRLVMLARMVEAKNPHILTAALARIPDHLDWTLDIFGDGPDRERLEAMTPERVRDRIRWRGWSPGPDQALSDADLLCSPSGNEAFPLVMLEAMARGIPVLATRVCSVPDILDHGNAGILVNEPTIDAWAAALTETLEDPARLPTVGAAGRLHMSERYTIDAMADAYESAFDGVS</sequence>
<dbReference type="RefSeq" id="WP_012832955.1">
    <property type="nucleotide sequence ID" value="NC_013441.1"/>
</dbReference>
<dbReference type="CAZy" id="GT4">
    <property type="family name" value="Glycosyltransferase Family 4"/>
</dbReference>
<name>D0L4F3_GORB4</name>
<keyword evidence="2 5" id="KW-0808">Transferase</keyword>
<evidence type="ECO:0000256" key="1">
    <source>
        <dbReference type="ARBA" id="ARBA00022676"/>
    </source>
</evidence>
<proteinExistence type="predicted"/>
<dbReference type="CAZy" id="GT2">
    <property type="family name" value="Glycosyltransferase Family 2"/>
</dbReference>
<organism evidence="5 6">
    <name type="scientific">Gordonia bronchialis (strain ATCC 25592 / DSM 43247 / BCRC 13721 / JCM 3198 / KCTC 3076 / NBRC 16047 / NCTC 10667)</name>
    <name type="common">Rhodococcus bronchialis</name>
    <dbReference type="NCBI Taxonomy" id="526226"/>
    <lineage>
        <taxon>Bacteria</taxon>
        <taxon>Bacillati</taxon>
        <taxon>Actinomycetota</taxon>
        <taxon>Actinomycetes</taxon>
        <taxon>Mycobacteriales</taxon>
        <taxon>Gordoniaceae</taxon>
        <taxon>Gordonia</taxon>
    </lineage>
</organism>
<dbReference type="eggNOG" id="COG0438">
    <property type="taxonomic scope" value="Bacteria"/>
</dbReference>
<dbReference type="Pfam" id="PF13439">
    <property type="entry name" value="Glyco_transf_4"/>
    <property type="match status" value="1"/>
</dbReference>
<protein>
    <submittedName>
        <fullName evidence="5">Glycosyl transferase group 1</fullName>
    </submittedName>
</protein>
<dbReference type="CDD" id="cd03801">
    <property type="entry name" value="GT4_PimA-like"/>
    <property type="match status" value="1"/>
</dbReference>
<dbReference type="Gene3D" id="3.40.50.2000">
    <property type="entry name" value="Glycogen Phosphorylase B"/>
    <property type="match status" value="2"/>
</dbReference>
<accession>D0L4F3</accession>
<dbReference type="Pfam" id="PF00534">
    <property type="entry name" value="Glycos_transf_1"/>
    <property type="match status" value="1"/>
</dbReference>
<reference evidence="5 6" key="2">
    <citation type="journal article" date="2010" name="Stand. Genomic Sci.">
        <title>Complete genome sequence of Gordonia bronchialis type strain (3410).</title>
        <authorList>
            <person name="Ivanova N."/>
            <person name="Sikorski J."/>
            <person name="Jando M."/>
            <person name="Lapidus A."/>
            <person name="Nolan M."/>
            <person name="Lucas S."/>
            <person name="Del Rio T.G."/>
            <person name="Tice H."/>
            <person name="Copeland A."/>
            <person name="Cheng J.F."/>
            <person name="Chen F."/>
            <person name="Bruce D."/>
            <person name="Goodwin L."/>
            <person name="Pitluck S."/>
            <person name="Mavromatis K."/>
            <person name="Ovchinnikova G."/>
            <person name="Pati A."/>
            <person name="Chen A."/>
            <person name="Palaniappan K."/>
            <person name="Land M."/>
            <person name="Hauser L."/>
            <person name="Chang Y.J."/>
            <person name="Jeffries C.D."/>
            <person name="Chain P."/>
            <person name="Saunders E."/>
            <person name="Han C."/>
            <person name="Detter J.C."/>
            <person name="Brettin T."/>
            <person name="Rohde M."/>
            <person name="Goker M."/>
            <person name="Bristow J."/>
            <person name="Eisen J.A."/>
            <person name="Markowitz V."/>
            <person name="Hugenholtz P."/>
            <person name="Klenk H.P."/>
            <person name="Kyrpides N.C."/>
        </authorList>
    </citation>
    <scope>NUCLEOTIDE SEQUENCE [LARGE SCALE GENOMIC DNA]</scope>
    <source>
        <strain evidence="6">ATCC 25592 / DSM 43247 / BCRC 13721 / JCM 3198 / KCTC 3076 / NBRC 16047 / NCTC 10667</strain>
    </source>
</reference>
<feature type="domain" description="Glycosyltransferase subfamily 4-like N-terminal" evidence="4">
    <location>
        <begin position="315"/>
        <end position="465"/>
    </location>
</feature>
<dbReference type="eggNOG" id="COG1216">
    <property type="taxonomic scope" value="Bacteria"/>
</dbReference>
<evidence type="ECO:0000256" key="2">
    <source>
        <dbReference type="ARBA" id="ARBA00022679"/>
    </source>
</evidence>